<sequence length="88" mass="10286">MPKEEPPTPAPKSEGDWLLFSIYNANYSLVHGHYLALYIHLRLMVLPTQSIVNNVQRFIGVERHNWHPRILLKFDAILKFSALLKYDV</sequence>
<evidence type="ECO:0000313" key="1">
    <source>
        <dbReference type="EMBL" id="OBR69042.1"/>
    </source>
</evidence>
<name>A0A1A5YTU5_9BACL</name>
<evidence type="ECO:0000313" key="2">
    <source>
        <dbReference type="Proteomes" id="UP000092024"/>
    </source>
</evidence>
<dbReference type="RefSeq" id="WP_068678709.1">
    <property type="nucleotide sequence ID" value="NZ_LYPA01000022.1"/>
</dbReference>
<protein>
    <submittedName>
        <fullName evidence="1">Uncharacterized protein</fullName>
    </submittedName>
</protein>
<dbReference type="EMBL" id="LYPA01000022">
    <property type="protein sequence ID" value="OBR69042.1"/>
    <property type="molecule type" value="Genomic_DNA"/>
</dbReference>
<accession>A0A1A5YTU5</accession>
<gene>
    <name evidence="1" type="ORF">A7K91_11060</name>
</gene>
<reference evidence="1 2" key="1">
    <citation type="submission" date="2016-05" db="EMBL/GenBank/DDBJ databases">
        <title>Paenibacillus oryzae. sp. nov., isolated from the rice root.</title>
        <authorList>
            <person name="Zhang J."/>
            <person name="Zhang X."/>
        </authorList>
    </citation>
    <scope>NUCLEOTIDE SEQUENCE [LARGE SCALE GENOMIC DNA]</scope>
    <source>
        <strain evidence="1 2">1DrF-4</strain>
    </source>
</reference>
<keyword evidence="2" id="KW-1185">Reference proteome</keyword>
<comment type="caution">
    <text evidence="1">The sequence shown here is derived from an EMBL/GenBank/DDBJ whole genome shotgun (WGS) entry which is preliminary data.</text>
</comment>
<organism evidence="1 2">
    <name type="scientific">Paenibacillus oryzae</name>
    <dbReference type="NCBI Taxonomy" id="1844972"/>
    <lineage>
        <taxon>Bacteria</taxon>
        <taxon>Bacillati</taxon>
        <taxon>Bacillota</taxon>
        <taxon>Bacilli</taxon>
        <taxon>Bacillales</taxon>
        <taxon>Paenibacillaceae</taxon>
        <taxon>Paenibacillus</taxon>
    </lineage>
</organism>
<proteinExistence type="predicted"/>
<dbReference type="AlphaFoldDB" id="A0A1A5YTU5"/>
<dbReference type="Proteomes" id="UP000092024">
    <property type="component" value="Unassembled WGS sequence"/>
</dbReference>